<keyword evidence="2" id="KW-1185">Reference proteome</keyword>
<dbReference type="AlphaFoldDB" id="A0A8X6JP07"/>
<reference evidence="1" key="1">
    <citation type="submission" date="2020-07" db="EMBL/GenBank/DDBJ databases">
        <title>Multicomponent nature underlies the extraordinary mechanical properties of spider dragline silk.</title>
        <authorList>
            <person name="Kono N."/>
            <person name="Nakamura H."/>
            <person name="Mori M."/>
            <person name="Yoshida Y."/>
            <person name="Ohtoshi R."/>
            <person name="Malay A.D."/>
            <person name="Moran D.A.P."/>
            <person name="Tomita M."/>
            <person name="Numata K."/>
            <person name="Arakawa K."/>
        </authorList>
    </citation>
    <scope>NUCLEOTIDE SEQUENCE</scope>
</reference>
<dbReference type="EMBL" id="BMAO01039718">
    <property type="protein sequence ID" value="GFR33218.1"/>
    <property type="molecule type" value="Genomic_DNA"/>
</dbReference>
<feature type="non-terminal residue" evidence="1">
    <location>
        <position position="1"/>
    </location>
</feature>
<accession>A0A8X6JP07</accession>
<evidence type="ECO:0000313" key="2">
    <source>
        <dbReference type="Proteomes" id="UP000887116"/>
    </source>
</evidence>
<sequence length="70" mass="7553">ENPYCTQPRAAQLRFSVIAWVGPLGDYLTGLYLLPSPVEGRANLIFLQQAMSELLYAADVPSSLPLDSGG</sequence>
<organism evidence="1 2">
    <name type="scientific">Trichonephila clavata</name>
    <name type="common">Joro spider</name>
    <name type="synonym">Nephila clavata</name>
    <dbReference type="NCBI Taxonomy" id="2740835"/>
    <lineage>
        <taxon>Eukaryota</taxon>
        <taxon>Metazoa</taxon>
        <taxon>Ecdysozoa</taxon>
        <taxon>Arthropoda</taxon>
        <taxon>Chelicerata</taxon>
        <taxon>Arachnida</taxon>
        <taxon>Araneae</taxon>
        <taxon>Araneomorphae</taxon>
        <taxon>Entelegynae</taxon>
        <taxon>Araneoidea</taxon>
        <taxon>Nephilidae</taxon>
        <taxon>Trichonephila</taxon>
    </lineage>
</organism>
<protein>
    <submittedName>
        <fullName evidence="1">Uncharacterized protein</fullName>
    </submittedName>
</protein>
<name>A0A8X6JP07_TRICU</name>
<dbReference type="Proteomes" id="UP000887116">
    <property type="component" value="Unassembled WGS sequence"/>
</dbReference>
<evidence type="ECO:0000313" key="1">
    <source>
        <dbReference type="EMBL" id="GFR33218.1"/>
    </source>
</evidence>
<gene>
    <name evidence="1" type="ORF">TNCT_102201</name>
</gene>
<proteinExistence type="predicted"/>
<comment type="caution">
    <text evidence="1">The sequence shown here is derived from an EMBL/GenBank/DDBJ whole genome shotgun (WGS) entry which is preliminary data.</text>
</comment>